<dbReference type="InterPro" id="IPR014507">
    <property type="entry name" value="Baseplate_assembly_J_pred"/>
</dbReference>
<feature type="domain" description="Baseplate J-like C-terminal" evidence="3">
    <location>
        <begin position="296"/>
        <end position="357"/>
    </location>
</feature>
<evidence type="ECO:0000259" key="3">
    <source>
        <dbReference type="Pfam" id="PF26079"/>
    </source>
</evidence>
<dbReference type="Pfam" id="PF26079">
    <property type="entry name" value="Baseplate_J_C"/>
    <property type="match status" value="1"/>
</dbReference>
<dbReference type="HOGENOM" id="CLU_046415_1_1_7"/>
<dbReference type="PANTHER" id="PTHR35862:SF1">
    <property type="entry name" value="FELS-2 PROPHAGE PROTEIN"/>
    <property type="match status" value="1"/>
</dbReference>
<dbReference type="KEGG" id="dbr:Deba_1574"/>
<evidence type="ECO:0000259" key="2">
    <source>
        <dbReference type="Pfam" id="PF26078"/>
    </source>
</evidence>
<dbReference type="InterPro" id="IPR006949">
    <property type="entry name" value="Barrel_Baseplate_J-like"/>
</dbReference>
<reference evidence="4 5" key="1">
    <citation type="journal article" date="2010" name="Stand. Genomic Sci.">
        <title>Complete genome sequence of Desulfarculus baarsii type strain (2st14).</title>
        <authorList>
            <person name="Sun H."/>
            <person name="Spring S."/>
            <person name="Lapidus A."/>
            <person name="Davenport K."/>
            <person name="Del Rio T.G."/>
            <person name="Tice H."/>
            <person name="Nolan M."/>
            <person name="Copeland A."/>
            <person name="Cheng J.F."/>
            <person name="Lucas S."/>
            <person name="Tapia R."/>
            <person name="Goodwin L."/>
            <person name="Pitluck S."/>
            <person name="Ivanova N."/>
            <person name="Pagani I."/>
            <person name="Mavromatis K."/>
            <person name="Ovchinnikova G."/>
            <person name="Pati A."/>
            <person name="Chen A."/>
            <person name="Palaniappan K."/>
            <person name="Hauser L."/>
            <person name="Chang Y.J."/>
            <person name="Jeffries C.D."/>
            <person name="Detter J.C."/>
            <person name="Han C."/>
            <person name="Rohde M."/>
            <person name="Brambilla E."/>
            <person name="Goker M."/>
            <person name="Woyke T."/>
            <person name="Bristow J."/>
            <person name="Eisen J.A."/>
            <person name="Markowitz V."/>
            <person name="Hugenholtz P."/>
            <person name="Kyrpides N.C."/>
            <person name="Klenk H.P."/>
            <person name="Land M."/>
        </authorList>
    </citation>
    <scope>NUCLEOTIDE SEQUENCE [LARGE SCALE GENOMIC DNA]</scope>
    <source>
        <strain evidence="5">ATCC 33931 / DSM 2075 / LMG 7858 / VKM B-1802 / 2st14</strain>
    </source>
</reference>
<protein>
    <submittedName>
        <fullName evidence="4">Baseplate J family protein</fullName>
    </submittedName>
</protein>
<proteinExistence type="predicted"/>
<dbReference type="eggNOG" id="COG3299">
    <property type="taxonomic scope" value="Bacteria"/>
</dbReference>
<evidence type="ECO:0000313" key="4">
    <source>
        <dbReference type="EMBL" id="ADK84942.1"/>
    </source>
</evidence>
<sequence length="376" mass="39381">MTLVLENLPPVSFCPTETAAVEAALIADFEAITGRSLYPGDPQRLFVEAVAYLIGQQRFLIDYAGKMNLISHAEGAYLDHLAALLNTSRLGGQAATTTLRYSLARPLDFDVVIPAGSRASHDGALLWATTAEATIAAGALDADAPAQCQTAGAQGSGLAPGQINRFFDRVTYVSSVANTTTTMGGGDGEGDARLRARVQLAPERLSACGPAGAYRYWALSASPLIADVAVWSPAPGQVNLAPWCAGGVAPSAELLALVHAAVSDQARRPLTDLVQVLAPEVVEFQVAGRYWLRASHGARAGQVQAAVATAVVDYLAWQRAKLGRDISPDELINRVRAIGGVQRVELAAPVYRALDPWQAALGRADGGLAYGGLADE</sequence>
<feature type="domain" description="Baseplate protein J-like barrel" evidence="1">
    <location>
        <begin position="111"/>
        <end position="185"/>
    </location>
</feature>
<name>E1QH99_DESB2</name>
<gene>
    <name evidence="4" type="ordered locus">Deba_1574</name>
</gene>
<dbReference type="AlphaFoldDB" id="E1QH99"/>
<dbReference type="Pfam" id="PF26078">
    <property type="entry name" value="Baseplate_J_M"/>
    <property type="match status" value="1"/>
</dbReference>
<dbReference type="PANTHER" id="PTHR35862">
    <property type="entry name" value="FELS-2 PROPHAGE PROTEIN"/>
    <property type="match status" value="1"/>
</dbReference>
<evidence type="ECO:0000313" key="5">
    <source>
        <dbReference type="Proteomes" id="UP000009047"/>
    </source>
</evidence>
<dbReference type="InterPro" id="IPR052726">
    <property type="entry name" value="Phage_Baseplate_Hub"/>
</dbReference>
<dbReference type="OrthoDB" id="9793802at2"/>
<keyword evidence="5" id="KW-1185">Reference proteome</keyword>
<feature type="domain" description="Baseplate J-like central" evidence="2">
    <location>
        <begin position="208"/>
        <end position="278"/>
    </location>
</feature>
<dbReference type="Proteomes" id="UP000009047">
    <property type="component" value="Chromosome"/>
</dbReference>
<evidence type="ECO:0000259" key="1">
    <source>
        <dbReference type="Pfam" id="PF04865"/>
    </source>
</evidence>
<dbReference type="Pfam" id="PF04865">
    <property type="entry name" value="Baseplate_J"/>
    <property type="match status" value="1"/>
</dbReference>
<dbReference type="InterPro" id="IPR058530">
    <property type="entry name" value="Baseplate_J-like_C"/>
</dbReference>
<dbReference type="EMBL" id="CP002085">
    <property type="protein sequence ID" value="ADK84942.1"/>
    <property type="molecule type" value="Genomic_DNA"/>
</dbReference>
<dbReference type="eggNOG" id="COG3948">
    <property type="taxonomic scope" value="Bacteria"/>
</dbReference>
<dbReference type="InterPro" id="IPR058531">
    <property type="entry name" value="Baseplate_J_M"/>
</dbReference>
<dbReference type="STRING" id="644282.Deba_1574"/>
<dbReference type="RefSeq" id="WP_013258395.1">
    <property type="nucleotide sequence ID" value="NC_014365.1"/>
</dbReference>
<accession>E1QH99</accession>
<dbReference type="PIRSF" id="PIRSF020481">
    <property type="entry name" value="BAP"/>
    <property type="match status" value="1"/>
</dbReference>
<organism evidence="4 5">
    <name type="scientific">Desulfarculus baarsii (strain ATCC 33931 / DSM 2075 / LMG 7858 / VKM B-1802 / 2st14)</name>
    <dbReference type="NCBI Taxonomy" id="644282"/>
    <lineage>
        <taxon>Bacteria</taxon>
        <taxon>Pseudomonadati</taxon>
        <taxon>Thermodesulfobacteriota</taxon>
        <taxon>Desulfarculia</taxon>
        <taxon>Desulfarculales</taxon>
        <taxon>Desulfarculaceae</taxon>
        <taxon>Desulfarculus</taxon>
    </lineage>
</organism>